<feature type="region of interest" description="Disordered" evidence="1">
    <location>
        <begin position="1"/>
        <end position="20"/>
    </location>
</feature>
<organism evidence="2 3">
    <name type="scientific">Amphibalanus amphitrite</name>
    <name type="common">Striped barnacle</name>
    <name type="synonym">Balanus amphitrite</name>
    <dbReference type="NCBI Taxonomy" id="1232801"/>
    <lineage>
        <taxon>Eukaryota</taxon>
        <taxon>Metazoa</taxon>
        <taxon>Ecdysozoa</taxon>
        <taxon>Arthropoda</taxon>
        <taxon>Crustacea</taxon>
        <taxon>Multicrustacea</taxon>
        <taxon>Cirripedia</taxon>
        <taxon>Thoracica</taxon>
        <taxon>Thoracicalcarea</taxon>
        <taxon>Balanomorpha</taxon>
        <taxon>Balanoidea</taxon>
        <taxon>Balanidae</taxon>
        <taxon>Amphibalaninae</taxon>
        <taxon>Amphibalanus</taxon>
    </lineage>
</organism>
<dbReference type="Gene3D" id="3.30.70.1820">
    <property type="entry name" value="L1 transposable element, RRM domain"/>
    <property type="match status" value="1"/>
</dbReference>
<protein>
    <submittedName>
        <fullName evidence="2">Uncharacterized protein</fullName>
    </submittedName>
</protein>
<dbReference type="AlphaFoldDB" id="A0A6A4VI75"/>
<dbReference type="PANTHER" id="PTHR11505">
    <property type="entry name" value="L1 TRANSPOSABLE ELEMENT-RELATED"/>
    <property type="match status" value="1"/>
</dbReference>
<proteinExistence type="predicted"/>
<feature type="compositionally biased region" description="Basic and acidic residues" evidence="1">
    <location>
        <begin position="10"/>
        <end position="20"/>
    </location>
</feature>
<dbReference type="OrthoDB" id="10066957at2759"/>
<comment type="caution">
    <text evidence="2">The sequence shown here is derived from an EMBL/GenBank/DDBJ whole genome shotgun (WGS) entry which is preliminary data.</text>
</comment>
<evidence type="ECO:0000313" key="3">
    <source>
        <dbReference type="Proteomes" id="UP000440578"/>
    </source>
</evidence>
<dbReference type="EMBL" id="VIIS01001791">
    <property type="protein sequence ID" value="KAF0292829.1"/>
    <property type="molecule type" value="Genomic_DNA"/>
</dbReference>
<keyword evidence="3" id="KW-1185">Reference proteome</keyword>
<accession>A0A6A4VI75</accession>
<dbReference type="InterPro" id="IPR004244">
    <property type="entry name" value="Transposase_22"/>
</dbReference>
<sequence length="234" mass="26451">MVLKAPRCSNGKEEDTSEFDKRDAEIAALKEEVGTLKQLVTRQAADINDIEQYSRRNILNINGLPETDKEDPVQVGIDLAKSVGVVVQKSDIDRAHRIGTKGKRTATGQPVHRPLLVKFVSYTKREEVYSARRKFKDVIPPRTSCIQGVDLKKIFVTDNLTKANQKVMFRARELRRRGELWAAWSDGCQMKVKIKEGGPTHKIQTEDDLEKLTRQCAAGRPSRLRQLEGTINLS</sequence>
<evidence type="ECO:0000313" key="2">
    <source>
        <dbReference type="EMBL" id="KAF0292829.1"/>
    </source>
</evidence>
<evidence type="ECO:0000256" key="1">
    <source>
        <dbReference type="SAM" id="MobiDB-lite"/>
    </source>
</evidence>
<gene>
    <name evidence="2" type="ORF">FJT64_009256</name>
</gene>
<dbReference type="Proteomes" id="UP000440578">
    <property type="component" value="Unassembled WGS sequence"/>
</dbReference>
<name>A0A6A4VI75_AMPAM</name>
<reference evidence="2 3" key="1">
    <citation type="submission" date="2019-07" db="EMBL/GenBank/DDBJ databases">
        <title>Draft genome assembly of a fouling barnacle, Amphibalanus amphitrite (Darwin, 1854): The first reference genome for Thecostraca.</title>
        <authorList>
            <person name="Kim W."/>
        </authorList>
    </citation>
    <scope>NUCLEOTIDE SEQUENCE [LARGE SCALE GENOMIC DNA]</scope>
    <source>
        <strain evidence="2">SNU_AA5</strain>
        <tissue evidence="2">Soma without cirri and trophi</tissue>
    </source>
</reference>